<accession>A0ABN1MBD7</accession>
<keyword evidence="2" id="KW-1185">Reference proteome</keyword>
<organism evidence="1 2">
    <name type="scientific">Paraclostridium tenue</name>
    <dbReference type="NCBI Taxonomy" id="1737"/>
    <lineage>
        <taxon>Bacteria</taxon>
        <taxon>Bacillati</taxon>
        <taxon>Bacillota</taxon>
        <taxon>Clostridia</taxon>
        <taxon>Peptostreptococcales</taxon>
        <taxon>Peptostreptococcaceae</taxon>
        <taxon>Paraclostridium</taxon>
    </lineage>
</organism>
<sequence length="120" mass="13957">MSKKILVAKDTKLGNLNDYIKLISTLTEEFNLNAVAIKEINSDSRDMFVEFYEAFGAMELDYNYDYNELYINVDCNEKDMEMVNKIISRTKELVADKNDIQVTEKQREAINNILDIVKSK</sequence>
<evidence type="ECO:0000313" key="1">
    <source>
        <dbReference type="EMBL" id="GAA0866626.1"/>
    </source>
</evidence>
<comment type="caution">
    <text evidence="1">The sequence shown here is derived from an EMBL/GenBank/DDBJ whole genome shotgun (WGS) entry which is preliminary data.</text>
</comment>
<protein>
    <submittedName>
        <fullName evidence="1">Uncharacterized protein</fullName>
    </submittedName>
</protein>
<dbReference type="EMBL" id="BAAACP010000035">
    <property type="protein sequence ID" value="GAA0866626.1"/>
    <property type="molecule type" value="Genomic_DNA"/>
</dbReference>
<evidence type="ECO:0000313" key="2">
    <source>
        <dbReference type="Proteomes" id="UP001400965"/>
    </source>
</evidence>
<proteinExistence type="predicted"/>
<dbReference type="Proteomes" id="UP001400965">
    <property type="component" value="Unassembled WGS sequence"/>
</dbReference>
<name>A0ABN1MBD7_9FIRM</name>
<gene>
    <name evidence="1" type="ORF">GCM10008917_28480</name>
</gene>
<dbReference type="RefSeq" id="WP_346047154.1">
    <property type="nucleotide sequence ID" value="NZ_BAAACP010000035.1"/>
</dbReference>
<reference evidence="1 2" key="1">
    <citation type="journal article" date="2019" name="Int. J. Syst. Evol. Microbiol.">
        <title>The Global Catalogue of Microorganisms (GCM) 10K type strain sequencing project: providing services to taxonomists for standard genome sequencing and annotation.</title>
        <authorList>
            <consortium name="The Broad Institute Genomics Platform"/>
            <consortium name="The Broad Institute Genome Sequencing Center for Infectious Disease"/>
            <person name="Wu L."/>
            <person name="Ma J."/>
        </authorList>
    </citation>
    <scope>NUCLEOTIDE SEQUENCE [LARGE SCALE GENOMIC DNA]</scope>
    <source>
        <strain evidence="1 2">JCM 6486</strain>
    </source>
</reference>